<sequence length="260" mass="29555">MCKYQTAALLITVLFSFWVSAKPLELVTLDYPPYVVEQEGELSGVAIELVGSVFDELGVAVSIEVLPWARALSNVQFGRSDAIFTAFKTPSREKFADYSQQVLFTQNISLVVKRGSQIRSADFVQSDVSDVAICAVNRVSYGPEMDALLADRRFRIIFWRNMAEDCARLVIAERADVWVNNDFGARSILASEEMEQELEILSPPIEATPSYIAFSKLRNRQELRDQFDQVLRAMKQDGRYEALIDAYFERLRAERKKEKG</sequence>
<dbReference type="PANTHER" id="PTHR35936:SF25">
    <property type="entry name" value="ABC TRANSPORTER SUBSTRATE-BINDING PROTEIN"/>
    <property type="match status" value="1"/>
</dbReference>
<proteinExistence type="inferred from homology"/>
<accession>E8M7S9</accession>
<dbReference type="PANTHER" id="PTHR35936">
    <property type="entry name" value="MEMBRANE-BOUND LYTIC MUREIN TRANSGLYCOSYLASE F"/>
    <property type="match status" value="1"/>
</dbReference>
<name>E8M7S9_PHOS4</name>
<evidence type="ECO:0000313" key="5">
    <source>
        <dbReference type="Proteomes" id="UP000006228"/>
    </source>
</evidence>
<dbReference type="AlphaFoldDB" id="E8M7S9"/>
<comment type="caution">
    <text evidence="4">The sequence shown here is derived from an EMBL/GenBank/DDBJ whole genome shotgun (WGS) entry which is preliminary data.</text>
</comment>
<keyword evidence="2" id="KW-0732">Signal</keyword>
<evidence type="ECO:0000256" key="2">
    <source>
        <dbReference type="ARBA" id="ARBA00022729"/>
    </source>
</evidence>
<evidence type="ECO:0000256" key="1">
    <source>
        <dbReference type="ARBA" id="ARBA00010333"/>
    </source>
</evidence>
<feature type="domain" description="Solute-binding protein family 3/N-terminal" evidence="3">
    <location>
        <begin position="23"/>
        <end position="250"/>
    </location>
</feature>
<evidence type="ECO:0000259" key="3">
    <source>
        <dbReference type="SMART" id="SM00062"/>
    </source>
</evidence>
<dbReference type="Gene3D" id="3.40.190.10">
    <property type="entry name" value="Periplasmic binding protein-like II"/>
    <property type="match status" value="2"/>
</dbReference>
<dbReference type="eggNOG" id="COG0834">
    <property type="taxonomic scope" value="Bacteria"/>
</dbReference>
<gene>
    <name evidence="4" type="ORF">VISI1226_08217</name>
</gene>
<dbReference type="RefSeq" id="WP_008077562.1">
    <property type="nucleotide sequence ID" value="NZ_AEVT01000067.1"/>
</dbReference>
<dbReference type="GeneID" id="95569640"/>
<dbReference type="SMART" id="SM00062">
    <property type="entry name" value="PBPb"/>
    <property type="match status" value="1"/>
</dbReference>
<dbReference type="OrthoDB" id="7354650at2"/>
<evidence type="ECO:0000313" key="4">
    <source>
        <dbReference type="EMBL" id="EGA70059.1"/>
    </source>
</evidence>
<dbReference type="Proteomes" id="UP000006228">
    <property type="component" value="Unassembled WGS sequence"/>
</dbReference>
<dbReference type="InterPro" id="IPR001638">
    <property type="entry name" value="Solute-binding_3/MltF_N"/>
</dbReference>
<organism evidence="4 5">
    <name type="scientific">Vibrio sinaloensis DSM 21326</name>
    <dbReference type="NCBI Taxonomy" id="945550"/>
    <lineage>
        <taxon>Bacteria</taxon>
        <taxon>Pseudomonadati</taxon>
        <taxon>Pseudomonadota</taxon>
        <taxon>Gammaproteobacteria</taxon>
        <taxon>Vibrionales</taxon>
        <taxon>Vibrionaceae</taxon>
        <taxon>Vibrio</taxon>
        <taxon>Vibrio oreintalis group</taxon>
    </lineage>
</organism>
<comment type="similarity">
    <text evidence="1">Belongs to the bacterial solute-binding protein 3 family.</text>
</comment>
<dbReference type="SUPFAM" id="SSF53850">
    <property type="entry name" value="Periplasmic binding protein-like II"/>
    <property type="match status" value="1"/>
</dbReference>
<reference evidence="4 5" key="1">
    <citation type="journal article" date="2012" name="Int. J. Syst. Evol. Microbiol.">
        <title>Vibrio caribbeanicus sp. nov., isolated from the marine sponge Scleritoderma cyanea.</title>
        <authorList>
            <person name="Hoffmann M."/>
            <person name="Monday S.R."/>
            <person name="Allard M.W."/>
            <person name="Strain E.A."/>
            <person name="Whittaker P."/>
            <person name="Naum M."/>
            <person name="McCarthy P.J."/>
            <person name="Lopez J.V."/>
            <person name="Fischer M."/>
            <person name="Brown E.W."/>
        </authorList>
    </citation>
    <scope>NUCLEOTIDE SEQUENCE [LARGE SCALE GENOMIC DNA]</scope>
    <source>
        <strain evidence="5">DSMZ 21326</strain>
    </source>
</reference>
<dbReference type="EMBL" id="AEVT01000067">
    <property type="protein sequence ID" value="EGA70059.1"/>
    <property type="molecule type" value="Genomic_DNA"/>
</dbReference>
<dbReference type="Pfam" id="PF00497">
    <property type="entry name" value="SBP_bac_3"/>
    <property type="match status" value="1"/>
</dbReference>
<protein>
    <recommendedName>
        <fullName evidence="3">Solute-binding protein family 3/N-terminal domain-containing protein</fullName>
    </recommendedName>
</protein>